<evidence type="ECO:0000313" key="2">
    <source>
        <dbReference type="EMBL" id="EPP23231.1"/>
    </source>
</evidence>
<sequence length="46" mass="5296">MLKLLPLFVGVPMKYGKDIKLRKHLSIALLFVVYLGVLTYLSKYIV</sequence>
<name>S7JGP8_VIBFL</name>
<keyword evidence="1" id="KW-0812">Transmembrane</keyword>
<dbReference type="Proteomes" id="UP000014854">
    <property type="component" value="Unassembled WGS sequence"/>
</dbReference>
<protein>
    <submittedName>
        <fullName evidence="2">Uncharacterized protein</fullName>
    </submittedName>
</protein>
<dbReference type="AlphaFoldDB" id="S7JGP8"/>
<reference evidence="2 3" key="1">
    <citation type="journal article" date="2013" name="Gut Pathog.">
        <title>Evidence of a new metabolic capacity in an emerging diarrheal pathogen: lessons from the draft genomes of Vibrio fluvialis strains PG41 and I21563.</title>
        <authorList>
            <person name="Khatri I."/>
            <person name="Mahajan S."/>
            <person name="Dureja C."/>
            <person name="Subramanian S."/>
            <person name="Raychaudhuri S."/>
        </authorList>
    </citation>
    <scope>NUCLEOTIDE SEQUENCE [LARGE SCALE GENOMIC DNA]</scope>
    <source>
        <strain evidence="2 3">PG41</strain>
    </source>
</reference>
<keyword evidence="1" id="KW-1133">Transmembrane helix</keyword>
<gene>
    <name evidence="2" type="ORF">L910_4301</name>
</gene>
<organism evidence="2 3">
    <name type="scientific">Vibrio fluvialis PG41</name>
    <dbReference type="NCBI Taxonomy" id="1336752"/>
    <lineage>
        <taxon>Bacteria</taxon>
        <taxon>Pseudomonadati</taxon>
        <taxon>Pseudomonadota</taxon>
        <taxon>Gammaproteobacteria</taxon>
        <taxon>Vibrionales</taxon>
        <taxon>Vibrionaceae</taxon>
        <taxon>Vibrio</taxon>
    </lineage>
</organism>
<feature type="transmembrane region" description="Helical" evidence="1">
    <location>
        <begin position="26"/>
        <end position="45"/>
    </location>
</feature>
<comment type="caution">
    <text evidence="2">The sequence shown here is derived from an EMBL/GenBank/DDBJ whole genome shotgun (WGS) entry which is preliminary data.</text>
</comment>
<dbReference type="EMBL" id="ASXS01000007">
    <property type="protein sequence ID" value="EPP23231.1"/>
    <property type="molecule type" value="Genomic_DNA"/>
</dbReference>
<accession>S7JGP8</accession>
<evidence type="ECO:0000256" key="1">
    <source>
        <dbReference type="SAM" id="Phobius"/>
    </source>
</evidence>
<proteinExistence type="predicted"/>
<evidence type="ECO:0000313" key="3">
    <source>
        <dbReference type="Proteomes" id="UP000014854"/>
    </source>
</evidence>
<keyword evidence="1" id="KW-0472">Membrane</keyword>
<dbReference type="PATRIC" id="fig|1336752.4.peg.2001"/>